<gene>
    <name evidence="4 9" type="primary">truA</name>
    <name evidence="9" type="ORF">G3O08_02580</name>
</gene>
<keyword evidence="10" id="KW-1185">Reference proteome</keyword>
<dbReference type="GO" id="GO:0031119">
    <property type="term" value="P:tRNA pseudouridine synthesis"/>
    <property type="evidence" value="ECO:0007669"/>
    <property type="project" value="UniProtKB-UniRule"/>
</dbReference>
<protein>
    <recommendedName>
        <fullName evidence="4">tRNA pseudouridine synthase A</fullName>
        <ecNumber evidence="4">5.4.99.12</ecNumber>
    </recommendedName>
    <alternativeName>
        <fullName evidence="4">tRNA pseudouridine(38-40) synthase</fullName>
    </alternativeName>
    <alternativeName>
        <fullName evidence="4">tRNA pseudouridylate synthase I</fullName>
    </alternativeName>
    <alternativeName>
        <fullName evidence="4">tRNA-uridine isomerase I</fullName>
    </alternativeName>
</protein>
<evidence type="ECO:0000313" key="9">
    <source>
        <dbReference type="EMBL" id="NEN22387.1"/>
    </source>
</evidence>
<dbReference type="GO" id="GO:0003723">
    <property type="term" value="F:RNA binding"/>
    <property type="evidence" value="ECO:0007669"/>
    <property type="project" value="InterPro"/>
</dbReference>
<feature type="domain" description="Pseudouridine synthase I TruA alpha/beta" evidence="8">
    <location>
        <begin position="142"/>
        <end position="244"/>
    </location>
</feature>
<dbReference type="AlphaFoldDB" id="A0A7K3WL69"/>
<evidence type="ECO:0000256" key="1">
    <source>
        <dbReference type="ARBA" id="ARBA00009375"/>
    </source>
</evidence>
<dbReference type="Gene3D" id="3.30.70.580">
    <property type="entry name" value="Pseudouridine synthase I, catalytic domain, N-terminal subdomain"/>
    <property type="match status" value="1"/>
</dbReference>
<dbReference type="NCBIfam" id="TIGR00071">
    <property type="entry name" value="hisT_truA"/>
    <property type="match status" value="1"/>
</dbReference>
<dbReference type="PANTHER" id="PTHR11142">
    <property type="entry name" value="PSEUDOURIDYLATE SYNTHASE"/>
    <property type="match status" value="1"/>
</dbReference>
<organism evidence="9 10">
    <name type="scientific">Cryomorpha ignava</name>
    <dbReference type="NCBI Taxonomy" id="101383"/>
    <lineage>
        <taxon>Bacteria</taxon>
        <taxon>Pseudomonadati</taxon>
        <taxon>Bacteroidota</taxon>
        <taxon>Flavobacteriia</taxon>
        <taxon>Flavobacteriales</taxon>
        <taxon>Cryomorphaceae</taxon>
        <taxon>Cryomorpha</taxon>
    </lineage>
</organism>
<dbReference type="CDD" id="cd02570">
    <property type="entry name" value="PseudoU_synth_EcTruA"/>
    <property type="match status" value="1"/>
</dbReference>
<dbReference type="EMBL" id="JAAGVY010000002">
    <property type="protein sequence ID" value="NEN22387.1"/>
    <property type="molecule type" value="Genomic_DNA"/>
</dbReference>
<evidence type="ECO:0000256" key="7">
    <source>
        <dbReference type="RuleBase" id="RU003792"/>
    </source>
</evidence>
<comment type="caution">
    <text evidence="9">The sequence shown here is derived from an EMBL/GenBank/DDBJ whole genome shotgun (WGS) entry which is preliminary data.</text>
</comment>
<evidence type="ECO:0000259" key="8">
    <source>
        <dbReference type="Pfam" id="PF01416"/>
    </source>
</evidence>
<comment type="caution">
    <text evidence="4">Lacks conserved residue(s) required for the propagation of feature annotation.</text>
</comment>
<evidence type="ECO:0000256" key="6">
    <source>
        <dbReference type="PIRSR" id="PIRSR001430-2"/>
    </source>
</evidence>
<dbReference type="InterPro" id="IPR001406">
    <property type="entry name" value="PsdUridine_synth_TruA"/>
</dbReference>
<evidence type="ECO:0000256" key="2">
    <source>
        <dbReference type="ARBA" id="ARBA00022694"/>
    </source>
</evidence>
<accession>A0A7K3WL69</accession>
<feature type="binding site" evidence="4 6">
    <location>
        <position position="111"/>
    </location>
    <ligand>
        <name>substrate</name>
    </ligand>
</feature>
<dbReference type="FunFam" id="3.30.70.580:FF:000001">
    <property type="entry name" value="tRNA pseudouridine synthase A"/>
    <property type="match status" value="1"/>
</dbReference>
<comment type="function">
    <text evidence="4">Formation of pseudouridine at positions 38, 39 and 40 in the anticodon stem and loop of transfer RNAs.</text>
</comment>
<evidence type="ECO:0000256" key="5">
    <source>
        <dbReference type="PIRSR" id="PIRSR001430-1"/>
    </source>
</evidence>
<evidence type="ECO:0000256" key="3">
    <source>
        <dbReference type="ARBA" id="ARBA00023235"/>
    </source>
</evidence>
<dbReference type="InterPro" id="IPR020103">
    <property type="entry name" value="PsdUridine_synth_cat_dom_sf"/>
</dbReference>
<dbReference type="GO" id="GO:0160147">
    <property type="term" value="F:tRNA pseudouridine(38-40) synthase activity"/>
    <property type="evidence" value="ECO:0007669"/>
    <property type="project" value="UniProtKB-EC"/>
</dbReference>
<dbReference type="PIRSF" id="PIRSF001430">
    <property type="entry name" value="tRNA_psdUrid_synth"/>
    <property type="match status" value="1"/>
</dbReference>
<dbReference type="HAMAP" id="MF_00171">
    <property type="entry name" value="TruA"/>
    <property type="match status" value="1"/>
</dbReference>
<evidence type="ECO:0000256" key="4">
    <source>
        <dbReference type="HAMAP-Rule" id="MF_00171"/>
    </source>
</evidence>
<dbReference type="Proteomes" id="UP000486602">
    <property type="component" value="Unassembled WGS sequence"/>
</dbReference>
<evidence type="ECO:0000313" key="10">
    <source>
        <dbReference type="Proteomes" id="UP000486602"/>
    </source>
</evidence>
<proteinExistence type="inferred from homology"/>
<dbReference type="EC" id="5.4.99.12" evidence="4"/>
<dbReference type="PANTHER" id="PTHR11142:SF0">
    <property type="entry name" value="TRNA PSEUDOURIDINE SYNTHASE-LIKE 1"/>
    <property type="match status" value="1"/>
</dbReference>
<dbReference type="InterPro" id="IPR020097">
    <property type="entry name" value="PsdUridine_synth_TruA_a/b_dom"/>
</dbReference>
<dbReference type="InterPro" id="IPR020095">
    <property type="entry name" value="PsdUridine_synth_TruA_C"/>
</dbReference>
<sequence length="252" mass="28798">MKLQRYFLHLAYDGTNYSGWQVQPKVNTVQETIEKALRIFVPDVKCIIGCGRTDTGVHAKDYYAHFDTNVEIHPEIVYKLNAVLPIDISIKDCFTAKEHVHARFSATDRSYEYFVHFAKDPFKNQYSVYHSKVINIDLMNVACAYLLGEQDFSAFSKSRTQTFTNMCNVKFAHWETIDDGMVFKITANRFLRNMVRAIVGTMFKIGEGAIPPEELKTIIAGKERSAAGKSVHPQGLFLSKIIYPQFHGPDNR</sequence>
<keyword evidence="2 4" id="KW-0819">tRNA processing</keyword>
<comment type="catalytic activity">
    <reaction evidence="4 7">
        <text>uridine(38/39/40) in tRNA = pseudouridine(38/39/40) in tRNA</text>
        <dbReference type="Rhea" id="RHEA:22376"/>
        <dbReference type="Rhea" id="RHEA-COMP:10085"/>
        <dbReference type="Rhea" id="RHEA-COMP:10087"/>
        <dbReference type="ChEBI" id="CHEBI:65314"/>
        <dbReference type="ChEBI" id="CHEBI:65315"/>
        <dbReference type="EC" id="5.4.99.12"/>
    </reaction>
</comment>
<name>A0A7K3WL69_9FLAO</name>
<comment type="similarity">
    <text evidence="1 4 7">Belongs to the tRNA pseudouridine synthase TruA family.</text>
</comment>
<comment type="subunit">
    <text evidence="4">Homodimer.</text>
</comment>
<feature type="active site" description="Nucleophile" evidence="4 5">
    <location>
        <position position="54"/>
    </location>
</feature>
<dbReference type="InterPro" id="IPR020094">
    <property type="entry name" value="TruA/RsuA/RluB/E/F_N"/>
</dbReference>
<reference evidence="9 10" key="1">
    <citation type="submission" date="2020-02" db="EMBL/GenBank/DDBJ databases">
        <title>Out from the shadows clarifying the taxonomy of the family Cryomorphaceae and related taxa by utilizing the GTDB taxonomic framework.</title>
        <authorList>
            <person name="Bowman J.P."/>
        </authorList>
    </citation>
    <scope>NUCLEOTIDE SEQUENCE [LARGE SCALE GENOMIC DNA]</scope>
    <source>
        <strain evidence="9 10">QSSC 1-22</strain>
    </source>
</reference>
<dbReference type="Gene3D" id="3.30.70.660">
    <property type="entry name" value="Pseudouridine synthase I, catalytic domain, C-terminal subdomain"/>
    <property type="match status" value="1"/>
</dbReference>
<dbReference type="SUPFAM" id="SSF55120">
    <property type="entry name" value="Pseudouridine synthase"/>
    <property type="match status" value="1"/>
</dbReference>
<keyword evidence="3 4" id="KW-0413">Isomerase</keyword>
<dbReference type="Pfam" id="PF01416">
    <property type="entry name" value="PseudoU_synth_1"/>
    <property type="match status" value="1"/>
</dbReference>